<evidence type="ECO:0000256" key="2">
    <source>
        <dbReference type="SAM" id="SignalP"/>
    </source>
</evidence>
<dbReference type="PATRIC" id="fig|1029756.8.peg.1495"/>
<feature type="signal peptide" evidence="2">
    <location>
        <begin position="1"/>
        <end position="24"/>
    </location>
</feature>
<keyword evidence="5" id="KW-1185">Reference proteome</keyword>
<dbReference type="InterPro" id="IPR054828">
    <property type="entry name" value="Vit_B12_bind_prot"/>
</dbReference>
<evidence type="ECO:0000259" key="3">
    <source>
        <dbReference type="PROSITE" id="PS50983"/>
    </source>
</evidence>
<feature type="chain" id="PRO_5004740729" evidence="2">
    <location>
        <begin position="25"/>
        <end position="298"/>
    </location>
</feature>
<sequence length="298" mass="31858">MALVKYIVAAALVAATIPFGGASAEPVSIVDALGRKVVIPAPPKRIVTVFSSNTELVAALGLADRIVGIDAMTRYPPEIVAKPHVGGRLGFSVDAVVAQRPDLVIVTPARQAANQLVEPMRRIGIPVIVLTSRTMAEVIANLRLVGKAASQSENGEAVARAMEVRIATVQKENAGRTRPRVVMITGQLGNGLMLVARPNTYTGDAMRIAGADFALPTLRTLAQVSPEAILASAPDVVLFAGRKEDFDDLLTRPGWRDLPAVRRGRTWIVPRAEWLIPGPRTVDGIERLAERLRQPEGS</sequence>
<dbReference type="EMBL" id="CP006912">
    <property type="protein sequence ID" value="AHB48195.1"/>
    <property type="molecule type" value="Genomic_DNA"/>
</dbReference>
<dbReference type="Gene3D" id="3.40.50.1980">
    <property type="entry name" value="Nitrogenase molybdenum iron protein domain"/>
    <property type="match status" value="2"/>
</dbReference>
<evidence type="ECO:0000313" key="4">
    <source>
        <dbReference type="EMBL" id="AHB48195.1"/>
    </source>
</evidence>
<proteinExistence type="predicted"/>
<dbReference type="PROSITE" id="PS50983">
    <property type="entry name" value="FE_B12_PBP"/>
    <property type="match status" value="1"/>
</dbReference>
<reference evidence="4 5" key="1">
    <citation type="journal article" date="2014" name="Genome Announc.">
        <title>Complete Genome Sequence of Hyphomicrobium nitrativorans Strain NL23, a Denitrifying Bacterium Isolated from Biofilm of a Methanol-Fed Denitrification System Treating Seawater at the Montreal Biodome.</title>
        <authorList>
            <person name="Martineau C."/>
            <person name="Villeneuve C."/>
            <person name="Mauffrey F."/>
            <person name="Villemur R."/>
        </authorList>
    </citation>
    <scope>NUCLEOTIDE SEQUENCE [LARGE SCALE GENOMIC DNA]</scope>
    <source>
        <strain evidence="4">NL23</strain>
    </source>
</reference>
<dbReference type="STRING" id="1029756.W911_07130"/>
<accession>V5SDR3</accession>
<dbReference type="PANTHER" id="PTHR30535">
    <property type="entry name" value="VITAMIN B12-BINDING PROTEIN"/>
    <property type="match status" value="1"/>
</dbReference>
<dbReference type="InterPro" id="IPR002491">
    <property type="entry name" value="ABC_transptr_periplasmic_BD"/>
</dbReference>
<dbReference type="AlphaFoldDB" id="V5SDR3"/>
<dbReference type="Proteomes" id="UP000018542">
    <property type="component" value="Chromosome"/>
</dbReference>
<evidence type="ECO:0000256" key="1">
    <source>
        <dbReference type="ARBA" id="ARBA00022729"/>
    </source>
</evidence>
<dbReference type="PANTHER" id="PTHR30535:SF34">
    <property type="entry name" value="MOLYBDATE-BINDING PROTEIN MOLA"/>
    <property type="match status" value="1"/>
</dbReference>
<dbReference type="OrthoDB" id="9775594at2"/>
<gene>
    <name evidence="4" type="ORF">W911_07130</name>
</gene>
<evidence type="ECO:0000313" key="5">
    <source>
        <dbReference type="Proteomes" id="UP000018542"/>
    </source>
</evidence>
<dbReference type="NCBIfam" id="NF038402">
    <property type="entry name" value="TroA_like"/>
    <property type="match status" value="1"/>
</dbReference>
<dbReference type="InterPro" id="IPR050902">
    <property type="entry name" value="ABC_Transporter_SBP"/>
</dbReference>
<dbReference type="KEGG" id="hni:W911_07130"/>
<dbReference type="SUPFAM" id="SSF53807">
    <property type="entry name" value="Helical backbone' metal receptor"/>
    <property type="match status" value="1"/>
</dbReference>
<name>V5SDR3_9HYPH</name>
<keyword evidence="1 2" id="KW-0732">Signal</keyword>
<dbReference type="HOGENOM" id="CLU_038034_2_8_5"/>
<protein>
    <submittedName>
        <fullName evidence="4">ABC transporter substrate-binding protein</fullName>
    </submittedName>
</protein>
<dbReference type="Pfam" id="PF01497">
    <property type="entry name" value="Peripla_BP_2"/>
    <property type="match status" value="1"/>
</dbReference>
<organism evidence="4 5">
    <name type="scientific">Hyphomicrobium nitrativorans NL23</name>
    <dbReference type="NCBI Taxonomy" id="1029756"/>
    <lineage>
        <taxon>Bacteria</taxon>
        <taxon>Pseudomonadati</taxon>
        <taxon>Pseudomonadota</taxon>
        <taxon>Alphaproteobacteria</taxon>
        <taxon>Hyphomicrobiales</taxon>
        <taxon>Hyphomicrobiaceae</taxon>
        <taxon>Hyphomicrobium</taxon>
    </lineage>
</organism>
<dbReference type="RefSeq" id="WP_023786814.1">
    <property type="nucleotide sequence ID" value="NC_022997.1"/>
</dbReference>
<feature type="domain" description="Fe/B12 periplasmic-binding" evidence="3">
    <location>
        <begin position="45"/>
        <end position="296"/>
    </location>
</feature>